<organism evidence="2 3">
    <name type="scientific">Streptomyces calvus</name>
    <dbReference type="NCBI Taxonomy" id="67282"/>
    <lineage>
        <taxon>Bacteria</taxon>
        <taxon>Bacillati</taxon>
        <taxon>Actinomycetota</taxon>
        <taxon>Actinomycetes</taxon>
        <taxon>Kitasatosporales</taxon>
        <taxon>Streptomycetaceae</taxon>
        <taxon>Streptomyces</taxon>
    </lineage>
</organism>
<evidence type="ECO:0000313" key="3">
    <source>
        <dbReference type="Proteomes" id="UP000530412"/>
    </source>
</evidence>
<feature type="compositionally biased region" description="Basic and acidic residues" evidence="1">
    <location>
        <begin position="1"/>
        <end position="17"/>
    </location>
</feature>
<protein>
    <submittedName>
        <fullName evidence="2">Uncharacterized protein</fullName>
    </submittedName>
</protein>
<dbReference type="EMBL" id="JACJIE010000001">
    <property type="protein sequence ID" value="MBA8941956.1"/>
    <property type="molecule type" value="Genomic_DNA"/>
</dbReference>
<sequence>MPAEQERAARARGERRIRWTTGPRRPEAGGLHLATGCTPRLDTAAGPEGIGPLPLEEHLAITSHPGKATDL</sequence>
<dbReference type="Proteomes" id="UP000530412">
    <property type="component" value="Unassembled WGS sequence"/>
</dbReference>
<dbReference type="RefSeq" id="WP_373303465.1">
    <property type="nucleotide sequence ID" value="NZ_BMSU01000021.1"/>
</dbReference>
<feature type="region of interest" description="Disordered" evidence="1">
    <location>
        <begin position="1"/>
        <end position="52"/>
    </location>
</feature>
<dbReference type="AlphaFoldDB" id="A0AA40S8X9"/>
<evidence type="ECO:0000256" key="1">
    <source>
        <dbReference type="SAM" id="MobiDB-lite"/>
    </source>
</evidence>
<accession>A0AA40S8X9</accession>
<name>A0AA40S8X9_9ACTN</name>
<gene>
    <name evidence="2" type="ORF">FHS33_000345</name>
</gene>
<evidence type="ECO:0000313" key="2">
    <source>
        <dbReference type="EMBL" id="MBA8941956.1"/>
    </source>
</evidence>
<proteinExistence type="predicted"/>
<comment type="caution">
    <text evidence="2">The sequence shown here is derived from an EMBL/GenBank/DDBJ whole genome shotgun (WGS) entry which is preliminary data.</text>
</comment>
<reference evidence="2 3" key="1">
    <citation type="submission" date="2020-08" db="EMBL/GenBank/DDBJ databases">
        <title>Genomic Encyclopedia of Type Strains, Phase III (KMG-III): the genomes of soil and plant-associated and newly described type strains.</title>
        <authorList>
            <person name="Whitman W."/>
        </authorList>
    </citation>
    <scope>NUCLEOTIDE SEQUENCE [LARGE SCALE GENOMIC DNA]</scope>
    <source>
        <strain evidence="2 3">CECT 3271</strain>
    </source>
</reference>